<dbReference type="SUPFAM" id="SSF51735">
    <property type="entry name" value="NAD(P)-binding Rossmann-fold domains"/>
    <property type="match status" value="1"/>
</dbReference>
<dbReference type="Proteomes" id="UP000565579">
    <property type="component" value="Unassembled WGS sequence"/>
</dbReference>
<organism evidence="1 2">
    <name type="scientific">Nonomuraea rubra</name>
    <dbReference type="NCBI Taxonomy" id="46180"/>
    <lineage>
        <taxon>Bacteria</taxon>
        <taxon>Bacillati</taxon>
        <taxon>Actinomycetota</taxon>
        <taxon>Actinomycetes</taxon>
        <taxon>Streptosporangiales</taxon>
        <taxon>Streptosporangiaceae</taxon>
        <taxon>Nonomuraea</taxon>
    </lineage>
</organism>
<protein>
    <submittedName>
        <fullName evidence="1">Uncharacterized protein YbjT (DUF2867 family)</fullName>
    </submittedName>
</protein>
<dbReference type="EMBL" id="JACHMI010000001">
    <property type="protein sequence ID" value="MBB6555261.1"/>
    <property type="molecule type" value="Genomic_DNA"/>
</dbReference>
<dbReference type="Gene3D" id="3.40.50.720">
    <property type="entry name" value="NAD(P)-binding Rossmann-like Domain"/>
    <property type="match status" value="1"/>
</dbReference>
<evidence type="ECO:0000313" key="2">
    <source>
        <dbReference type="Proteomes" id="UP000565579"/>
    </source>
</evidence>
<evidence type="ECO:0000313" key="1">
    <source>
        <dbReference type="EMBL" id="MBB6555261.1"/>
    </source>
</evidence>
<reference evidence="1 2" key="1">
    <citation type="submission" date="2020-08" db="EMBL/GenBank/DDBJ databases">
        <title>Sequencing the genomes of 1000 actinobacteria strains.</title>
        <authorList>
            <person name="Klenk H.-P."/>
        </authorList>
    </citation>
    <scope>NUCLEOTIDE SEQUENCE [LARGE SCALE GENOMIC DNA]</scope>
    <source>
        <strain evidence="1 2">DSM 43768</strain>
    </source>
</reference>
<gene>
    <name evidence="1" type="ORF">HD593_010056</name>
</gene>
<dbReference type="RefSeq" id="WP_185109878.1">
    <property type="nucleotide sequence ID" value="NZ_BAAAXY010000300.1"/>
</dbReference>
<accession>A0A7X0P540</accession>
<dbReference type="AlphaFoldDB" id="A0A7X0P540"/>
<comment type="caution">
    <text evidence="1">The sequence shown here is derived from an EMBL/GenBank/DDBJ whole genome shotgun (WGS) entry which is preliminary data.</text>
</comment>
<keyword evidence="2" id="KW-1185">Reference proteome</keyword>
<proteinExistence type="predicted"/>
<dbReference type="Gene3D" id="3.90.25.10">
    <property type="entry name" value="UDP-galactose 4-epimerase, domain 1"/>
    <property type="match status" value="1"/>
</dbReference>
<name>A0A7X0P540_9ACTN</name>
<sequence length="75" mass="8089">MRALASGGRAGETLTLTGPELLSMPDMVRVVGQVLGRGLEMVDVPLDVYRERLLAAGVALVTARREARTRDRLIA</sequence>
<dbReference type="InterPro" id="IPR036291">
    <property type="entry name" value="NAD(P)-bd_dom_sf"/>
</dbReference>